<dbReference type="GO" id="GO:0000977">
    <property type="term" value="F:RNA polymerase II transcription regulatory region sequence-specific DNA binding"/>
    <property type="evidence" value="ECO:0007669"/>
    <property type="project" value="TreeGrafter"/>
</dbReference>
<dbReference type="AlphaFoldDB" id="A0A8C4XHF2"/>
<feature type="domain" description="C2H2-type" evidence="13">
    <location>
        <begin position="438"/>
        <end position="465"/>
    </location>
</feature>
<dbReference type="FunFam" id="3.30.160.60:FF:001297">
    <property type="entry name" value="Zinc finger and SCAN domain-containing protein 2"/>
    <property type="match status" value="1"/>
</dbReference>
<dbReference type="InterPro" id="IPR050717">
    <property type="entry name" value="C2H2-ZF_Transcription_Reg"/>
</dbReference>
<dbReference type="FunFam" id="3.30.160.60:FF:000446">
    <property type="entry name" value="Zinc finger protein"/>
    <property type="match status" value="1"/>
</dbReference>
<feature type="domain" description="C2H2-type" evidence="13">
    <location>
        <begin position="554"/>
        <end position="581"/>
    </location>
</feature>
<dbReference type="GO" id="GO:0005634">
    <property type="term" value="C:nucleus"/>
    <property type="evidence" value="ECO:0007669"/>
    <property type="project" value="UniProtKB-SubCell"/>
</dbReference>
<dbReference type="InterPro" id="IPR036236">
    <property type="entry name" value="Znf_C2H2_sf"/>
</dbReference>
<dbReference type="InterPro" id="IPR013087">
    <property type="entry name" value="Znf_C2H2_type"/>
</dbReference>
<protein>
    <submittedName>
        <fullName evidence="14">Zinc finger protein 658B-like</fullName>
    </submittedName>
</protein>
<evidence type="ECO:0000256" key="4">
    <source>
        <dbReference type="ARBA" id="ARBA00022737"/>
    </source>
</evidence>
<feature type="region of interest" description="Disordered" evidence="12">
    <location>
        <begin position="110"/>
        <end position="139"/>
    </location>
</feature>
<evidence type="ECO:0000256" key="2">
    <source>
        <dbReference type="ARBA" id="ARBA00004123"/>
    </source>
</evidence>
<keyword evidence="6" id="KW-0862">Zinc</keyword>
<keyword evidence="9" id="KW-0804">Transcription</keyword>
<evidence type="ECO:0000313" key="15">
    <source>
        <dbReference type="Proteomes" id="UP000694620"/>
    </source>
</evidence>
<comment type="function">
    <text evidence="1">May be involved in transcriptional regulation.</text>
</comment>
<reference evidence="14" key="1">
    <citation type="submission" date="2025-08" db="UniProtKB">
        <authorList>
            <consortium name="Ensembl"/>
        </authorList>
    </citation>
    <scope>IDENTIFICATION</scope>
</reference>
<keyword evidence="15" id="KW-1185">Reference proteome</keyword>
<keyword evidence="3" id="KW-0479">Metal-binding</keyword>
<dbReference type="PROSITE" id="PS50157">
    <property type="entry name" value="ZINC_FINGER_C2H2_2"/>
    <property type="match status" value="12"/>
</dbReference>
<evidence type="ECO:0000256" key="9">
    <source>
        <dbReference type="ARBA" id="ARBA00023163"/>
    </source>
</evidence>
<feature type="domain" description="C2H2-type" evidence="13">
    <location>
        <begin position="610"/>
        <end position="637"/>
    </location>
</feature>
<organism evidence="14 15">
    <name type="scientific">Erpetoichthys calabaricus</name>
    <name type="common">Rope fish</name>
    <name type="synonym">Calamoichthys calabaricus</name>
    <dbReference type="NCBI Taxonomy" id="27687"/>
    <lineage>
        <taxon>Eukaryota</taxon>
        <taxon>Metazoa</taxon>
        <taxon>Chordata</taxon>
        <taxon>Craniata</taxon>
        <taxon>Vertebrata</taxon>
        <taxon>Euteleostomi</taxon>
        <taxon>Actinopterygii</taxon>
        <taxon>Polypteriformes</taxon>
        <taxon>Polypteridae</taxon>
        <taxon>Erpetoichthys</taxon>
    </lineage>
</organism>
<dbReference type="GO" id="GO:0000981">
    <property type="term" value="F:DNA-binding transcription factor activity, RNA polymerase II-specific"/>
    <property type="evidence" value="ECO:0007669"/>
    <property type="project" value="TreeGrafter"/>
</dbReference>
<feature type="domain" description="C2H2-type" evidence="13">
    <location>
        <begin position="666"/>
        <end position="693"/>
    </location>
</feature>
<keyword evidence="4" id="KW-0677">Repeat</keyword>
<feature type="domain" description="C2H2-type" evidence="13">
    <location>
        <begin position="582"/>
        <end position="609"/>
    </location>
</feature>
<dbReference type="Proteomes" id="UP000694620">
    <property type="component" value="Unassembled WGS sequence"/>
</dbReference>
<evidence type="ECO:0000256" key="7">
    <source>
        <dbReference type="ARBA" id="ARBA00023015"/>
    </source>
</evidence>
<reference evidence="14" key="2">
    <citation type="submission" date="2025-09" db="UniProtKB">
        <authorList>
            <consortium name="Ensembl"/>
        </authorList>
    </citation>
    <scope>IDENTIFICATION</scope>
</reference>
<feature type="domain" description="C2H2-type" evidence="13">
    <location>
        <begin position="638"/>
        <end position="665"/>
    </location>
</feature>
<dbReference type="SMART" id="SM00355">
    <property type="entry name" value="ZnF_C2H2"/>
    <property type="match status" value="12"/>
</dbReference>
<accession>A0A8C4XHF2</accession>
<dbReference type="GeneTree" id="ENSGT00940000162179"/>
<comment type="subcellular location">
    <subcellularLocation>
        <location evidence="2">Nucleus</location>
    </subcellularLocation>
</comment>
<name>A0A8C4XHF2_ERPCA</name>
<dbReference type="FunFam" id="3.30.160.60:FF:002281">
    <property type="match status" value="2"/>
</dbReference>
<dbReference type="Pfam" id="PF00096">
    <property type="entry name" value="zf-C2H2"/>
    <property type="match status" value="12"/>
</dbReference>
<dbReference type="GO" id="GO:0008270">
    <property type="term" value="F:zinc ion binding"/>
    <property type="evidence" value="ECO:0007669"/>
    <property type="project" value="UniProtKB-KW"/>
</dbReference>
<dbReference type="FunFam" id="3.30.160.60:FF:002343">
    <property type="entry name" value="Zinc finger protein 33A"/>
    <property type="match status" value="4"/>
</dbReference>
<feature type="compositionally biased region" description="Basic and acidic residues" evidence="12">
    <location>
        <begin position="110"/>
        <end position="122"/>
    </location>
</feature>
<dbReference type="PROSITE" id="PS00028">
    <property type="entry name" value="ZINC_FINGER_C2H2_1"/>
    <property type="match status" value="11"/>
</dbReference>
<evidence type="ECO:0000256" key="3">
    <source>
        <dbReference type="ARBA" id="ARBA00022723"/>
    </source>
</evidence>
<keyword evidence="8" id="KW-0238">DNA-binding</keyword>
<sequence length="697" mass="79416">MEETLNATLRANVFKKLRGVAEICLPGIQTGTDEQVLRNWESNFEHCLSILVKEAVKMVLETVRSEFKEFIDKRIAEVQLAVYEQENEIECLRLQLGISRSGPVFVHVSPEDEVRGRSESALDARQSIPDPGAEDGAGDRQWVTNASRRPAQEDSCAPKVVLGGVSFTGIPTQGEASCKDYGSFSLENWEVSRNTPEHVNEDSESEIFVELSRNVEEAHPKLSIIPLSECNMNLQPVQVKEEFKDQGSDCLKVEVTDLDLHSIIKAEASVFVHDNEEISLVHRSEEFVELRQPETRLQNESAGKVIKRGKQNFKPKRPVPKHNRPFVCQECGKTFNQLAHLKVHQRIHSGEKPYRCGECGKVFSQLTNLKTHQRIHTGERPYSCALCGKNYSQLVHLKSHQMTHTGERPYSCGTCGKSFSNICNLKTHQRIHTGEKPYTCNECGKRYNQSASLKKHMMVHARENANSCSDCGRTFCISDHLQEHQNTQYSSAEGHLNQFDSLNRHSGCAKCRKRLKRAAYKHKKPHMCTECGKTFSQSTNLKTHQRTHTGERPYRCGECGKSFTQLVHLQTHHRIHTGEKPYSCSKCNKSFTMLSNLRTHQRIHTGERPYSCPECGKTFAVLRNLKVHQRIHTGEKPYSCADCGKPFSQLANLIKHQRIHTGEKRYSCQECGRSFTQFSHLESHRRTHARNRNCMIR</sequence>
<evidence type="ECO:0000256" key="12">
    <source>
        <dbReference type="SAM" id="MobiDB-lite"/>
    </source>
</evidence>
<keyword evidence="5 11" id="KW-0863">Zinc-finger</keyword>
<dbReference type="Gene3D" id="3.30.160.60">
    <property type="entry name" value="Classic Zinc Finger"/>
    <property type="match status" value="11"/>
</dbReference>
<evidence type="ECO:0000256" key="6">
    <source>
        <dbReference type="ARBA" id="ARBA00022833"/>
    </source>
</evidence>
<dbReference type="FunFam" id="3.30.160.60:FF:000358">
    <property type="entry name" value="zinc finger protein 24"/>
    <property type="match status" value="1"/>
</dbReference>
<dbReference type="FunFam" id="3.30.160.60:FF:000097">
    <property type="entry name" value="Zinc finger protein"/>
    <property type="match status" value="1"/>
</dbReference>
<feature type="domain" description="C2H2-type" evidence="13">
    <location>
        <begin position="382"/>
        <end position="409"/>
    </location>
</feature>
<keyword evidence="10" id="KW-0539">Nucleus</keyword>
<dbReference type="Ensembl" id="ENSECRT00000031731.1">
    <property type="protein sequence ID" value="ENSECRP00000031074.1"/>
    <property type="gene ID" value="ENSECRG00000021069.1"/>
</dbReference>
<feature type="domain" description="C2H2-type" evidence="13">
    <location>
        <begin position="410"/>
        <end position="437"/>
    </location>
</feature>
<evidence type="ECO:0000256" key="11">
    <source>
        <dbReference type="PROSITE-ProRule" id="PRU00042"/>
    </source>
</evidence>
<dbReference type="PANTHER" id="PTHR14196:SF12">
    <property type="entry name" value="ZINC FINGER PROTEIN 208-LIKE"/>
    <property type="match status" value="1"/>
</dbReference>
<evidence type="ECO:0000256" key="1">
    <source>
        <dbReference type="ARBA" id="ARBA00003767"/>
    </source>
</evidence>
<dbReference type="PANTHER" id="PTHR14196">
    <property type="entry name" value="ODD-SKIPPED - RELATED"/>
    <property type="match status" value="1"/>
</dbReference>
<evidence type="ECO:0000256" key="5">
    <source>
        <dbReference type="ARBA" id="ARBA00022771"/>
    </source>
</evidence>
<feature type="domain" description="C2H2-type" evidence="13">
    <location>
        <begin position="526"/>
        <end position="553"/>
    </location>
</feature>
<evidence type="ECO:0000256" key="10">
    <source>
        <dbReference type="ARBA" id="ARBA00023242"/>
    </source>
</evidence>
<evidence type="ECO:0000259" key="13">
    <source>
        <dbReference type="PROSITE" id="PS50157"/>
    </source>
</evidence>
<feature type="domain" description="C2H2-type" evidence="13">
    <location>
        <begin position="354"/>
        <end position="381"/>
    </location>
</feature>
<dbReference type="FunFam" id="3.30.160.60:FF:000912">
    <property type="entry name" value="Zinc finger protein 660"/>
    <property type="match status" value="1"/>
</dbReference>
<feature type="domain" description="C2H2-type" evidence="13">
    <location>
        <begin position="466"/>
        <end position="493"/>
    </location>
</feature>
<keyword evidence="7" id="KW-0805">Transcription regulation</keyword>
<proteinExistence type="predicted"/>
<evidence type="ECO:0000313" key="14">
    <source>
        <dbReference type="Ensembl" id="ENSECRP00000031074.1"/>
    </source>
</evidence>
<dbReference type="SUPFAM" id="SSF57667">
    <property type="entry name" value="beta-beta-alpha zinc fingers"/>
    <property type="match status" value="6"/>
</dbReference>
<evidence type="ECO:0000256" key="8">
    <source>
        <dbReference type="ARBA" id="ARBA00023125"/>
    </source>
</evidence>
<feature type="domain" description="C2H2-type" evidence="13">
    <location>
        <begin position="326"/>
        <end position="353"/>
    </location>
</feature>